<dbReference type="SUPFAM" id="SSF55073">
    <property type="entry name" value="Nucleotide cyclase"/>
    <property type="match status" value="1"/>
</dbReference>
<dbReference type="InterPro" id="IPR000160">
    <property type="entry name" value="GGDEF_dom"/>
</dbReference>
<sequence length="513" mass="56483">MTEFRRRHTDQPIKAPRQQISRLAFALAGLLIAVTAASLLFVGYIASEESTRQAISNEERLFRSALNERLRALVREQIGTAYSDETVAKAVRSFDPAYARTTFDTLWSNYRHSKVLLVSGDDEILAESFEDYTHITRRPLSETPELEQVIKEAQALYMSNRVRVPGGYGHRSLQGLDPSEFAVMGFLRIDGKPALFGAMPVMPDQYETTLPDGMPTVLLSADFIDESLLRRLNAQLDFSALRFELRAAMPEDGPFHMIYTNRGTALGSFRWDSQTVTTSIWPTVIPVIAILSAALAALAFGIAWRIGQLTTSLQISERQNRFLALHDTLSGLANRLQFNRVLESSCNSLPGSPFAVLHCDLDKFKAVNDTYGHAAGDQVIKTMADRLTEAVGSPGLVCRIGGDEFMIIYRASVERRKLDHLCITMIAMAVKPIEVGDGNRAHVGLSIGIALAPDDAISPEELVAHSDSALYHAKKMGRGRHAFYADLPGDTFLAADEENSPPTPSVAKVSKAV</sequence>
<dbReference type="PROSITE" id="PS50887">
    <property type="entry name" value="GGDEF"/>
    <property type="match status" value="1"/>
</dbReference>
<dbReference type="PANTHER" id="PTHR46663:SF4">
    <property type="entry name" value="DIGUANYLATE CYCLASE DGCT-RELATED"/>
    <property type="match status" value="1"/>
</dbReference>
<dbReference type="InterPro" id="IPR029787">
    <property type="entry name" value="Nucleotide_cyclase"/>
</dbReference>
<protein>
    <submittedName>
        <fullName evidence="3">Diguanylate cyclase (GGDEF) domain-containing protein</fullName>
    </submittedName>
</protein>
<dbReference type="NCBIfam" id="TIGR00254">
    <property type="entry name" value="GGDEF"/>
    <property type="match status" value="1"/>
</dbReference>
<gene>
    <name evidence="3" type="ORF">SAMN06265374_1931</name>
</gene>
<dbReference type="Pfam" id="PF00990">
    <property type="entry name" value="GGDEF"/>
    <property type="match status" value="1"/>
</dbReference>
<dbReference type="PANTHER" id="PTHR46663">
    <property type="entry name" value="DIGUANYLATE CYCLASE DGCT-RELATED"/>
    <property type="match status" value="1"/>
</dbReference>
<dbReference type="InterPro" id="IPR007892">
    <property type="entry name" value="CHASE4"/>
</dbReference>
<accession>A0ABY1NVE1</accession>
<dbReference type="Proteomes" id="UP001157914">
    <property type="component" value="Unassembled WGS sequence"/>
</dbReference>
<reference evidence="3 4" key="1">
    <citation type="submission" date="2017-05" db="EMBL/GenBank/DDBJ databases">
        <authorList>
            <person name="Varghese N."/>
            <person name="Submissions S."/>
        </authorList>
    </citation>
    <scope>NUCLEOTIDE SEQUENCE [LARGE SCALE GENOMIC DNA]</scope>
    <source>
        <strain evidence="3 4">DSM 15949</strain>
    </source>
</reference>
<keyword evidence="1" id="KW-0812">Transmembrane</keyword>
<dbReference type="CDD" id="cd01949">
    <property type="entry name" value="GGDEF"/>
    <property type="match status" value="1"/>
</dbReference>
<evidence type="ECO:0000259" key="2">
    <source>
        <dbReference type="PROSITE" id="PS50887"/>
    </source>
</evidence>
<feature type="transmembrane region" description="Helical" evidence="1">
    <location>
        <begin position="280"/>
        <end position="304"/>
    </location>
</feature>
<proteinExistence type="predicted"/>
<dbReference type="Gene3D" id="3.30.70.270">
    <property type="match status" value="1"/>
</dbReference>
<keyword evidence="1" id="KW-0472">Membrane</keyword>
<organism evidence="3 4">
    <name type="scientific">Roseibium denhamense</name>
    <dbReference type="NCBI Taxonomy" id="76305"/>
    <lineage>
        <taxon>Bacteria</taxon>
        <taxon>Pseudomonadati</taxon>
        <taxon>Pseudomonadota</taxon>
        <taxon>Alphaproteobacteria</taxon>
        <taxon>Hyphomicrobiales</taxon>
        <taxon>Stappiaceae</taxon>
        <taxon>Roseibium</taxon>
    </lineage>
</organism>
<dbReference type="SMART" id="SM00267">
    <property type="entry name" value="GGDEF"/>
    <property type="match status" value="1"/>
</dbReference>
<comment type="caution">
    <text evidence="3">The sequence shown here is derived from an EMBL/GenBank/DDBJ whole genome shotgun (WGS) entry which is preliminary data.</text>
</comment>
<name>A0ABY1NVE1_9HYPH</name>
<evidence type="ECO:0000313" key="3">
    <source>
        <dbReference type="EMBL" id="SMP18600.1"/>
    </source>
</evidence>
<feature type="transmembrane region" description="Helical" evidence="1">
    <location>
        <begin position="20"/>
        <end position="46"/>
    </location>
</feature>
<dbReference type="EMBL" id="FXTT01000002">
    <property type="protein sequence ID" value="SMP18600.1"/>
    <property type="molecule type" value="Genomic_DNA"/>
</dbReference>
<keyword evidence="4" id="KW-1185">Reference proteome</keyword>
<dbReference type="Pfam" id="PF05228">
    <property type="entry name" value="CHASE4"/>
    <property type="match status" value="1"/>
</dbReference>
<evidence type="ECO:0000256" key="1">
    <source>
        <dbReference type="SAM" id="Phobius"/>
    </source>
</evidence>
<keyword evidence="1" id="KW-1133">Transmembrane helix</keyword>
<feature type="domain" description="GGDEF" evidence="2">
    <location>
        <begin position="352"/>
        <end position="486"/>
    </location>
</feature>
<evidence type="ECO:0000313" key="4">
    <source>
        <dbReference type="Proteomes" id="UP001157914"/>
    </source>
</evidence>
<dbReference type="InterPro" id="IPR052163">
    <property type="entry name" value="DGC-Regulatory_Protein"/>
</dbReference>
<dbReference type="InterPro" id="IPR043128">
    <property type="entry name" value="Rev_trsase/Diguanyl_cyclase"/>
</dbReference>